<comment type="subcellular location">
    <subcellularLocation>
        <location evidence="1">Membrane</location>
        <topology evidence="1">Multi-pass membrane protein</topology>
    </subcellularLocation>
</comment>
<evidence type="ECO:0000313" key="9">
    <source>
        <dbReference type="EMBL" id="KAG9495666.1"/>
    </source>
</evidence>
<dbReference type="KEGG" id="fmu:J7337_012220"/>
<dbReference type="GO" id="GO:0016020">
    <property type="term" value="C:membrane"/>
    <property type="evidence" value="ECO:0007669"/>
    <property type="project" value="UniProtKB-SubCell"/>
</dbReference>
<dbReference type="Proteomes" id="UP000827133">
    <property type="component" value="Unassembled WGS sequence"/>
</dbReference>
<evidence type="ECO:0000256" key="1">
    <source>
        <dbReference type="ARBA" id="ARBA00004141"/>
    </source>
</evidence>
<dbReference type="PANTHER" id="PTHR33048">
    <property type="entry name" value="PTH11-LIKE INTEGRAL MEMBRANE PROTEIN (AFU_ORTHOLOGUE AFUA_5G11245)"/>
    <property type="match status" value="1"/>
</dbReference>
<dbReference type="Pfam" id="PF20684">
    <property type="entry name" value="Fung_rhodopsin"/>
    <property type="match status" value="1"/>
</dbReference>
<keyword evidence="3 7" id="KW-1133">Transmembrane helix</keyword>
<dbReference type="RefSeq" id="XP_044674666.1">
    <property type="nucleotide sequence ID" value="XM_044829750.1"/>
</dbReference>
<dbReference type="GeneID" id="68320076"/>
<gene>
    <name evidence="9" type="ORF">J7337_012220</name>
</gene>
<feature type="region of interest" description="Disordered" evidence="6">
    <location>
        <begin position="273"/>
        <end position="304"/>
    </location>
</feature>
<comment type="caution">
    <text evidence="9">The sequence shown here is derived from an EMBL/GenBank/DDBJ whole genome shotgun (WGS) entry which is preliminary data.</text>
</comment>
<feature type="transmembrane region" description="Helical" evidence="7">
    <location>
        <begin position="189"/>
        <end position="211"/>
    </location>
</feature>
<feature type="transmembrane region" description="Helical" evidence="7">
    <location>
        <begin position="110"/>
        <end position="130"/>
    </location>
</feature>
<feature type="transmembrane region" description="Helical" evidence="7">
    <location>
        <begin position="56"/>
        <end position="74"/>
    </location>
</feature>
<evidence type="ECO:0000259" key="8">
    <source>
        <dbReference type="Pfam" id="PF20684"/>
    </source>
</evidence>
<sequence>MSGNNSTQSLPPEILNHNEGPSLIIVSAVSIPFALGVVAIRVWARHRKRMALERDDFMILLSLPLLWATAGVAIAFLTEFVYGTVLCTIKVGILLMYYRIFPTKSMRIGGYILGGMTFSWWIGIIFASIFQCSPVDKAWKPFMKGGTCLDKNKFFIGNSIPNIVMDAMIIALPVFEVSKVQVPRSQKIAIAGIFLLGGLIVIISCIRLKYIVALLQAGQEADFTKLISTPWIWTVIEPSVGLLCACLPTMQPLLYVLFGRFITKTTQDRSKEGIITIGGSGQKSADRQKGPAKDGPFRRLHDNDSAEEPVLWPETYHNQHNTVVEHSKGVAVDEIPLGTIAVKKDIRWEES</sequence>
<evidence type="ECO:0000256" key="5">
    <source>
        <dbReference type="ARBA" id="ARBA00038359"/>
    </source>
</evidence>
<organism evidence="9 10">
    <name type="scientific">Fusarium musae</name>
    <dbReference type="NCBI Taxonomy" id="1042133"/>
    <lineage>
        <taxon>Eukaryota</taxon>
        <taxon>Fungi</taxon>
        <taxon>Dikarya</taxon>
        <taxon>Ascomycota</taxon>
        <taxon>Pezizomycotina</taxon>
        <taxon>Sordariomycetes</taxon>
        <taxon>Hypocreomycetidae</taxon>
        <taxon>Hypocreales</taxon>
        <taxon>Nectriaceae</taxon>
        <taxon>Fusarium</taxon>
    </lineage>
</organism>
<dbReference type="InterPro" id="IPR052337">
    <property type="entry name" value="SAT4-like"/>
</dbReference>
<protein>
    <recommendedName>
        <fullName evidence="8">Rhodopsin domain-containing protein</fullName>
    </recommendedName>
</protein>
<dbReference type="InterPro" id="IPR049326">
    <property type="entry name" value="Rhodopsin_dom_fungi"/>
</dbReference>
<dbReference type="EMBL" id="JAHBCI010000010">
    <property type="protein sequence ID" value="KAG9495666.1"/>
    <property type="molecule type" value="Genomic_DNA"/>
</dbReference>
<evidence type="ECO:0000256" key="6">
    <source>
        <dbReference type="SAM" id="MobiDB-lite"/>
    </source>
</evidence>
<keyword evidence="2 7" id="KW-0812">Transmembrane</keyword>
<feature type="transmembrane region" description="Helical" evidence="7">
    <location>
        <begin position="20"/>
        <end position="44"/>
    </location>
</feature>
<name>A0A9P8IF10_9HYPO</name>
<keyword evidence="10" id="KW-1185">Reference proteome</keyword>
<feature type="transmembrane region" description="Helical" evidence="7">
    <location>
        <begin position="231"/>
        <end position="258"/>
    </location>
</feature>
<feature type="transmembrane region" description="Helical" evidence="7">
    <location>
        <begin position="80"/>
        <end position="98"/>
    </location>
</feature>
<feature type="domain" description="Rhodopsin" evidence="8">
    <location>
        <begin position="74"/>
        <end position="254"/>
    </location>
</feature>
<evidence type="ECO:0000313" key="10">
    <source>
        <dbReference type="Proteomes" id="UP000827133"/>
    </source>
</evidence>
<evidence type="ECO:0000256" key="7">
    <source>
        <dbReference type="SAM" id="Phobius"/>
    </source>
</evidence>
<evidence type="ECO:0000256" key="3">
    <source>
        <dbReference type="ARBA" id="ARBA00022989"/>
    </source>
</evidence>
<dbReference type="AlphaFoldDB" id="A0A9P8IF10"/>
<proteinExistence type="inferred from homology"/>
<evidence type="ECO:0000256" key="2">
    <source>
        <dbReference type="ARBA" id="ARBA00022692"/>
    </source>
</evidence>
<evidence type="ECO:0000256" key="4">
    <source>
        <dbReference type="ARBA" id="ARBA00023136"/>
    </source>
</evidence>
<feature type="transmembrane region" description="Helical" evidence="7">
    <location>
        <begin position="159"/>
        <end position="177"/>
    </location>
</feature>
<keyword evidence="4 7" id="KW-0472">Membrane</keyword>
<feature type="compositionally biased region" description="Basic and acidic residues" evidence="6">
    <location>
        <begin position="284"/>
        <end position="304"/>
    </location>
</feature>
<accession>A0A9P8IF10</accession>
<reference evidence="9" key="1">
    <citation type="journal article" date="2021" name="Mol. Plant Microbe Interact.">
        <title>Telomere to telomere genome assembly of Fusarium musae F31, causal agent of crown rot disease of banana.</title>
        <authorList>
            <person name="Degradi L."/>
            <person name="Tava V."/>
            <person name="Kunova A."/>
            <person name="Cortesi P."/>
            <person name="Saracchi M."/>
            <person name="Pasquali M."/>
        </authorList>
    </citation>
    <scope>NUCLEOTIDE SEQUENCE</scope>
    <source>
        <strain evidence="9">F31</strain>
    </source>
</reference>
<comment type="similarity">
    <text evidence="5">Belongs to the SAT4 family.</text>
</comment>
<dbReference type="PANTHER" id="PTHR33048:SF47">
    <property type="entry name" value="INTEGRAL MEMBRANE PROTEIN-RELATED"/>
    <property type="match status" value="1"/>
</dbReference>